<protein>
    <submittedName>
        <fullName evidence="5">MLLT1_3</fullName>
    </submittedName>
</protein>
<dbReference type="GO" id="GO:0008023">
    <property type="term" value="C:transcription elongation factor complex"/>
    <property type="evidence" value="ECO:0007669"/>
    <property type="project" value="TreeGrafter"/>
</dbReference>
<dbReference type="OrthoDB" id="10053467at2759"/>
<dbReference type="GO" id="GO:0003682">
    <property type="term" value="F:chromatin binding"/>
    <property type="evidence" value="ECO:0007669"/>
    <property type="project" value="TreeGrafter"/>
</dbReference>
<name>A0A6J8DPT6_MYTCO</name>
<dbReference type="PANTHER" id="PTHR47827:SF3">
    <property type="entry name" value="AF-9 ANC1 HOMOLOGY DOMAIN-CONTAINING PROTEIN"/>
    <property type="match status" value="1"/>
</dbReference>
<feature type="domain" description="YEATS" evidence="4">
    <location>
        <begin position="303"/>
        <end position="439"/>
    </location>
</feature>
<dbReference type="PANTHER" id="PTHR47827">
    <property type="entry name" value="AHD DOMAIN-CONTAINING PROTEIN"/>
    <property type="match status" value="1"/>
</dbReference>
<feature type="compositionally biased region" description="Low complexity" evidence="3">
    <location>
        <begin position="187"/>
        <end position="196"/>
    </location>
</feature>
<evidence type="ECO:0000313" key="6">
    <source>
        <dbReference type="Proteomes" id="UP000507470"/>
    </source>
</evidence>
<dbReference type="InterPro" id="IPR038704">
    <property type="entry name" value="YEAST_sf"/>
</dbReference>
<dbReference type="Proteomes" id="UP000507470">
    <property type="component" value="Unassembled WGS sequence"/>
</dbReference>
<proteinExistence type="predicted"/>
<dbReference type="Gene3D" id="1.10.340.70">
    <property type="match status" value="1"/>
</dbReference>
<organism evidence="5 6">
    <name type="scientific">Mytilus coruscus</name>
    <name type="common">Sea mussel</name>
    <dbReference type="NCBI Taxonomy" id="42192"/>
    <lineage>
        <taxon>Eukaryota</taxon>
        <taxon>Metazoa</taxon>
        <taxon>Spiralia</taxon>
        <taxon>Lophotrochozoa</taxon>
        <taxon>Mollusca</taxon>
        <taxon>Bivalvia</taxon>
        <taxon>Autobranchia</taxon>
        <taxon>Pteriomorphia</taxon>
        <taxon>Mytilida</taxon>
        <taxon>Mytiloidea</taxon>
        <taxon>Mytilidae</taxon>
        <taxon>Mytilinae</taxon>
        <taxon>Mytilus</taxon>
    </lineage>
</organism>
<accession>A0A6J8DPT6</accession>
<dbReference type="InterPro" id="IPR055129">
    <property type="entry name" value="YEATS_dom"/>
</dbReference>
<dbReference type="PROSITE" id="PS51037">
    <property type="entry name" value="YEATS"/>
    <property type="match status" value="1"/>
</dbReference>
<reference evidence="5 6" key="1">
    <citation type="submission" date="2020-06" db="EMBL/GenBank/DDBJ databases">
        <authorList>
            <person name="Li R."/>
            <person name="Bekaert M."/>
        </authorList>
    </citation>
    <scope>NUCLEOTIDE SEQUENCE [LARGE SCALE GENOMIC DNA]</scope>
    <source>
        <strain evidence="6">wild</strain>
    </source>
</reference>
<evidence type="ECO:0000256" key="2">
    <source>
        <dbReference type="PROSITE-ProRule" id="PRU00376"/>
    </source>
</evidence>
<dbReference type="EMBL" id="CACVKT020007782">
    <property type="protein sequence ID" value="CAC5410618.1"/>
    <property type="molecule type" value="Genomic_DNA"/>
</dbReference>
<dbReference type="Pfam" id="PF17921">
    <property type="entry name" value="Integrase_H2C2"/>
    <property type="match status" value="1"/>
</dbReference>
<feature type="region of interest" description="Disordered" evidence="3">
    <location>
        <begin position="187"/>
        <end position="220"/>
    </location>
</feature>
<evidence type="ECO:0000259" key="4">
    <source>
        <dbReference type="PROSITE" id="PS51037"/>
    </source>
</evidence>
<evidence type="ECO:0000313" key="5">
    <source>
        <dbReference type="EMBL" id="CAC5410618.1"/>
    </source>
</evidence>
<sequence>MTQYSKPIMTAFWEDIKDLRTTYAAIRNKYFWPSMYSDINQYVKTCEVCQQSKRAFNSKPPPLQPQPTNDIFGRWHMDILSGLPTTKDKYKHVFSWLTVIPEMVREAFPLRSEEADEFQNDNEELNPEKYKMTTSMIMINFYQTTINNILLPINNGINRQQPPIPVINNKRPTQNQQQLPVDRINNRQQNQQPAQNSETNKRNAGPSGDSTRKCTSKKTTSHLVRIVRTISAKLSKKEIQQVLSSVRGNGTLYYKLKFTDKSRNTECVTMSGKKKKRPLQQNKHKFFTKPDPAVNSVQYISSKVTADSVQVKFELGHRASLRDSPSPEGYTHDWTVYVRGPEGCNISNFVEKVVFNLHNSFPQPKRAVVAPPYHVAESGYAGFTLPIDIYFKNKEEPKKIRFQYDLFLKLDDTPVDHIQCEKLTFQNPTDEFKKKLLKSGGTLVGSGANLDL</sequence>
<dbReference type="Gene3D" id="2.60.40.1970">
    <property type="entry name" value="YEATS domain"/>
    <property type="match status" value="1"/>
</dbReference>
<dbReference type="Pfam" id="PF03366">
    <property type="entry name" value="YEATS"/>
    <property type="match status" value="1"/>
</dbReference>
<dbReference type="InterPro" id="IPR041588">
    <property type="entry name" value="Integrase_H2C2"/>
</dbReference>
<evidence type="ECO:0000256" key="1">
    <source>
        <dbReference type="ARBA" id="ARBA00023242"/>
    </source>
</evidence>
<dbReference type="CDD" id="cd16906">
    <property type="entry name" value="YEATS_AF-9_like"/>
    <property type="match status" value="1"/>
</dbReference>
<evidence type="ECO:0000256" key="3">
    <source>
        <dbReference type="SAM" id="MobiDB-lite"/>
    </source>
</evidence>
<dbReference type="GO" id="GO:0045893">
    <property type="term" value="P:positive regulation of DNA-templated transcription"/>
    <property type="evidence" value="ECO:0007669"/>
    <property type="project" value="TreeGrafter"/>
</dbReference>
<dbReference type="InterPro" id="IPR052790">
    <property type="entry name" value="YEATS_domain"/>
</dbReference>
<gene>
    <name evidence="5" type="ORF">MCOR_43792</name>
</gene>
<dbReference type="AlphaFoldDB" id="A0A6J8DPT6"/>
<comment type="subcellular location">
    <subcellularLocation>
        <location evidence="2">Nucleus</location>
    </subcellularLocation>
</comment>
<keyword evidence="6" id="KW-1185">Reference proteome</keyword>
<keyword evidence="1 2" id="KW-0539">Nucleus</keyword>